<evidence type="ECO:0000256" key="5">
    <source>
        <dbReference type="PROSITE-ProRule" id="PRU00043"/>
    </source>
</evidence>
<sequence length="66" mass="7191">MSLLRLVVPEDVAIGTVIATMRAADGDESQEVFYRLRGESKEFALNATSGEVTVVLGLDREAKDSY</sequence>
<evidence type="ECO:0000256" key="2">
    <source>
        <dbReference type="ARBA" id="ARBA00022737"/>
    </source>
</evidence>
<dbReference type="GO" id="GO:0005509">
    <property type="term" value="F:calcium ion binding"/>
    <property type="evidence" value="ECO:0007669"/>
    <property type="project" value="UniProtKB-UniRule"/>
</dbReference>
<evidence type="ECO:0000256" key="3">
    <source>
        <dbReference type="ARBA" id="ARBA00022837"/>
    </source>
</evidence>
<evidence type="ECO:0000256" key="1">
    <source>
        <dbReference type="ARBA" id="ARBA00004370"/>
    </source>
</evidence>
<dbReference type="InterPro" id="IPR039808">
    <property type="entry name" value="Cadherin"/>
</dbReference>
<feature type="non-terminal residue" evidence="7">
    <location>
        <position position="66"/>
    </location>
</feature>
<dbReference type="GO" id="GO:0007156">
    <property type="term" value="P:homophilic cell adhesion via plasma membrane adhesion molecules"/>
    <property type="evidence" value="ECO:0007669"/>
    <property type="project" value="InterPro"/>
</dbReference>
<dbReference type="PANTHER" id="PTHR24027">
    <property type="entry name" value="CADHERIN-23"/>
    <property type="match status" value="1"/>
</dbReference>
<dbReference type="GO" id="GO:0016477">
    <property type="term" value="P:cell migration"/>
    <property type="evidence" value="ECO:0007669"/>
    <property type="project" value="TreeGrafter"/>
</dbReference>
<dbReference type="AlphaFoldDB" id="A0A2G9TXF8"/>
<keyword evidence="3 5" id="KW-0106">Calcium</keyword>
<dbReference type="GO" id="GO:0008013">
    <property type="term" value="F:beta-catenin binding"/>
    <property type="evidence" value="ECO:0007669"/>
    <property type="project" value="TreeGrafter"/>
</dbReference>
<reference evidence="7 8" key="1">
    <citation type="submission" date="2015-09" db="EMBL/GenBank/DDBJ databases">
        <title>Draft genome of the parasitic nematode Teladorsagia circumcincta isolate WARC Sus (inbred).</title>
        <authorList>
            <person name="Mitreva M."/>
        </authorList>
    </citation>
    <scope>NUCLEOTIDE SEQUENCE [LARGE SCALE GENOMIC DNA]</scope>
    <source>
        <strain evidence="7 8">S</strain>
    </source>
</reference>
<evidence type="ECO:0000313" key="7">
    <source>
        <dbReference type="EMBL" id="PIO62654.1"/>
    </source>
</evidence>
<evidence type="ECO:0000259" key="6">
    <source>
        <dbReference type="PROSITE" id="PS50268"/>
    </source>
</evidence>
<dbReference type="Gene3D" id="2.60.40.60">
    <property type="entry name" value="Cadherins"/>
    <property type="match status" value="1"/>
</dbReference>
<dbReference type="InterPro" id="IPR002126">
    <property type="entry name" value="Cadherin-like_dom"/>
</dbReference>
<feature type="domain" description="Cadherin" evidence="6">
    <location>
        <begin position="8"/>
        <end position="66"/>
    </location>
</feature>
<proteinExistence type="predicted"/>
<dbReference type="InterPro" id="IPR015919">
    <property type="entry name" value="Cadherin-like_sf"/>
</dbReference>
<name>A0A2G9TXF8_TELCI</name>
<dbReference type="EMBL" id="KZ351820">
    <property type="protein sequence ID" value="PIO62654.1"/>
    <property type="molecule type" value="Genomic_DNA"/>
</dbReference>
<dbReference type="GO" id="GO:0016342">
    <property type="term" value="C:catenin complex"/>
    <property type="evidence" value="ECO:0007669"/>
    <property type="project" value="TreeGrafter"/>
</dbReference>
<keyword evidence="4" id="KW-0472">Membrane</keyword>
<keyword evidence="8" id="KW-1185">Reference proteome</keyword>
<dbReference type="Pfam" id="PF25374">
    <property type="entry name" value="Cadherin_FAT4_N"/>
    <property type="match status" value="1"/>
</dbReference>
<evidence type="ECO:0000313" key="8">
    <source>
        <dbReference type="Proteomes" id="UP000230423"/>
    </source>
</evidence>
<organism evidence="7 8">
    <name type="scientific">Teladorsagia circumcincta</name>
    <name type="common">Brown stomach worm</name>
    <name type="synonym">Ostertagia circumcincta</name>
    <dbReference type="NCBI Taxonomy" id="45464"/>
    <lineage>
        <taxon>Eukaryota</taxon>
        <taxon>Metazoa</taxon>
        <taxon>Ecdysozoa</taxon>
        <taxon>Nematoda</taxon>
        <taxon>Chromadorea</taxon>
        <taxon>Rhabditida</taxon>
        <taxon>Rhabditina</taxon>
        <taxon>Rhabditomorpha</taxon>
        <taxon>Strongyloidea</taxon>
        <taxon>Trichostrongylidae</taxon>
        <taxon>Teladorsagia</taxon>
    </lineage>
</organism>
<protein>
    <recommendedName>
        <fullName evidence="6">Cadherin domain-containing protein</fullName>
    </recommendedName>
</protein>
<dbReference type="GO" id="GO:0045296">
    <property type="term" value="F:cadherin binding"/>
    <property type="evidence" value="ECO:0007669"/>
    <property type="project" value="TreeGrafter"/>
</dbReference>
<keyword evidence="2" id="KW-0677">Repeat</keyword>
<dbReference type="CDD" id="cd11304">
    <property type="entry name" value="Cadherin_repeat"/>
    <property type="match status" value="1"/>
</dbReference>
<dbReference type="OrthoDB" id="9990384at2759"/>
<accession>A0A2G9TXF8</accession>
<dbReference type="PROSITE" id="PS50268">
    <property type="entry name" value="CADHERIN_2"/>
    <property type="match status" value="1"/>
</dbReference>
<dbReference type="PANTHER" id="PTHR24027:SF438">
    <property type="entry name" value="CADHERIN 23"/>
    <property type="match status" value="1"/>
</dbReference>
<comment type="subcellular location">
    <subcellularLocation>
        <location evidence="1">Membrane</location>
    </subcellularLocation>
</comment>
<evidence type="ECO:0000256" key="4">
    <source>
        <dbReference type="ARBA" id="ARBA00023136"/>
    </source>
</evidence>
<gene>
    <name evidence="7" type="ORF">TELCIR_15774</name>
</gene>
<dbReference type="SUPFAM" id="SSF49313">
    <property type="entry name" value="Cadherin-like"/>
    <property type="match status" value="1"/>
</dbReference>
<dbReference type="Proteomes" id="UP000230423">
    <property type="component" value="Unassembled WGS sequence"/>
</dbReference>